<dbReference type="InterPro" id="IPR029058">
    <property type="entry name" value="AB_hydrolase_fold"/>
</dbReference>
<evidence type="ECO:0000313" key="3">
    <source>
        <dbReference type="Proteomes" id="UP000290401"/>
    </source>
</evidence>
<keyword evidence="1" id="KW-0472">Membrane</keyword>
<dbReference type="Gene3D" id="3.40.50.1820">
    <property type="entry name" value="alpha/beta hydrolase"/>
    <property type="match status" value="1"/>
</dbReference>
<sequence length="608" mass="68630">MRMPKLSKETVIIVHGTWAAPAEDHKNQWYQPGTGFAAKLDAALQRRGSLARCWAHCQNGEQIFHWSGENSWIARSEAASALTNYVARIRADGWRCHIVAHSHGGNIVADALPQIFSAEEPGQPWSKVVTLGTPFIDTTSPIAEKLEWRQRNMNAIFVILFALLVYQLYDLANAYAVVYETFGKYYSIIIVAWALVVYAIFFYRAWRLQWRRWQRSKIKYWVLESSFWIIAGCIFFLLYDAAIWLFEIILWSPKDVPYFLKQLLLGHLIYIGNRAMGNMALLVVLVPVLLIADRVRRKLGRKGLSGVWPMLDDSTQERPALFAISSRVDEAWQILFHLRNSSSPLTIRRPLAHIASSVGANLWQSGTVARIFGARSYSDLGPAAKFAAASAQLLAVFILIYLVGDYYWRGDGQLPKSSFNLLNYNIMLPFIGFLILSFAMTLSESVVSVSFSPLRWLFRFAGALGAVPREIGMLLVRAKGWPMLMKIAMGLDGYLFSIPPVEQFPRNIAEKLVKYESMPKGAEERALERRSAWVARHLGSVSETFSKLAVTAADLTALLRTVEEDQSLVHAAYYTDEECISQIADWIAGADMPNSKPIGDHTFLPSYQ</sequence>
<comment type="caution">
    <text evidence="2">The sequence shown here is derived from an EMBL/GenBank/DDBJ whole genome shotgun (WGS) entry which is preliminary data.</text>
</comment>
<keyword evidence="3" id="KW-1185">Reference proteome</keyword>
<dbReference type="Proteomes" id="UP000290401">
    <property type="component" value="Unassembled WGS sequence"/>
</dbReference>
<dbReference type="SUPFAM" id="SSF53474">
    <property type="entry name" value="alpha/beta-Hydrolases"/>
    <property type="match status" value="1"/>
</dbReference>
<dbReference type="EMBL" id="RDQZ01000026">
    <property type="protein sequence ID" value="RXH09238.1"/>
    <property type="molecule type" value="Genomic_DNA"/>
</dbReference>
<feature type="transmembrane region" description="Helical" evidence="1">
    <location>
        <begin position="155"/>
        <end position="179"/>
    </location>
</feature>
<feature type="transmembrane region" description="Helical" evidence="1">
    <location>
        <begin position="428"/>
        <end position="451"/>
    </location>
</feature>
<proteinExistence type="predicted"/>
<evidence type="ECO:0000313" key="2">
    <source>
        <dbReference type="EMBL" id="RXH09238.1"/>
    </source>
</evidence>
<evidence type="ECO:0000256" key="1">
    <source>
        <dbReference type="SAM" id="Phobius"/>
    </source>
</evidence>
<gene>
    <name evidence="2" type="ORF">EAS56_26665</name>
</gene>
<feature type="transmembrane region" description="Helical" evidence="1">
    <location>
        <begin position="386"/>
        <end position="408"/>
    </location>
</feature>
<evidence type="ECO:0008006" key="4">
    <source>
        <dbReference type="Google" id="ProtNLM"/>
    </source>
</evidence>
<accession>A0ABY0E052</accession>
<keyword evidence="1" id="KW-0812">Transmembrane</keyword>
<feature type="transmembrane region" description="Helical" evidence="1">
    <location>
        <begin position="227"/>
        <end position="251"/>
    </location>
</feature>
<name>A0ABY0E052_9BRAD</name>
<reference evidence="2 3" key="1">
    <citation type="submission" date="2018-10" db="EMBL/GenBank/DDBJ databases">
        <title>Bradyrhizobium sp. nov., effective nodules isolated from peanut in China.</title>
        <authorList>
            <person name="Li Y."/>
        </authorList>
    </citation>
    <scope>NUCLEOTIDE SEQUENCE [LARGE SCALE GENOMIC DNA]</scope>
    <source>
        <strain evidence="2 3">CCBAU 53426</strain>
    </source>
</reference>
<feature type="transmembrane region" description="Helical" evidence="1">
    <location>
        <begin position="271"/>
        <end position="292"/>
    </location>
</feature>
<feature type="transmembrane region" description="Helical" evidence="1">
    <location>
        <begin position="185"/>
        <end position="206"/>
    </location>
</feature>
<keyword evidence="1" id="KW-1133">Transmembrane helix</keyword>
<organism evidence="2 3">
    <name type="scientific">Bradyrhizobium guangzhouense</name>
    <dbReference type="NCBI Taxonomy" id="1325095"/>
    <lineage>
        <taxon>Bacteria</taxon>
        <taxon>Pseudomonadati</taxon>
        <taxon>Pseudomonadota</taxon>
        <taxon>Alphaproteobacteria</taxon>
        <taxon>Hyphomicrobiales</taxon>
        <taxon>Nitrobacteraceae</taxon>
        <taxon>Bradyrhizobium</taxon>
    </lineage>
</organism>
<protein>
    <recommendedName>
        <fullName evidence="4">Alpha/beta hydrolase</fullName>
    </recommendedName>
</protein>